<dbReference type="Proteomes" id="UP000654345">
    <property type="component" value="Unassembled WGS sequence"/>
</dbReference>
<keyword evidence="1" id="KW-0812">Transmembrane</keyword>
<dbReference type="RefSeq" id="WP_201368732.1">
    <property type="nucleotide sequence ID" value="NZ_BNJG01000001.1"/>
</dbReference>
<protein>
    <submittedName>
        <fullName evidence="2">Uncharacterized protein</fullName>
    </submittedName>
</protein>
<organism evidence="2 3">
    <name type="scientific">Ktedonobacter robiniae</name>
    <dbReference type="NCBI Taxonomy" id="2778365"/>
    <lineage>
        <taxon>Bacteria</taxon>
        <taxon>Bacillati</taxon>
        <taxon>Chloroflexota</taxon>
        <taxon>Ktedonobacteria</taxon>
        <taxon>Ktedonobacterales</taxon>
        <taxon>Ktedonobacteraceae</taxon>
        <taxon>Ktedonobacter</taxon>
    </lineage>
</organism>
<sequence>MLKKYKLLWVIILVGSLVVVLSLSWLELPWMANHFGFALPGQGGLPYRITYATRTYVNHATCAHAGWCQTDTQPNLLCWKEADIRQHDNWPLIRIGTIATLFSSPYSLMAKSNASSKLTVIVIYLVFDRNCYVPYALEGGP</sequence>
<dbReference type="EMBL" id="BNJG01000001">
    <property type="protein sequence ID" value="GHO51757.1"/>
    <property type="molecule type" value="Genomic_DNA"/>
</dbReference>
<reference evidence="2 3" key="1">
    <citation type="journal article" date="2021" name="Int. J. Syst. Evol. Microbiol.">
        <title>Reticulibacter mediterranei gen. nov., sp. nov., within the new family Reticulibacteraceae fam. nov., and Ktedonospora formicarum gen. nov., sp. nov., Ktedonobacter robiniae sp. nov., Dictyobacter formicarum sp. nov. and Dictyobacter arantiisoli sp. nov., belonging to the class Ktedonobacteria.</title>
        <authorList>
            <person name="Yabe S."/>
            <person name="Zheng Y."/>
            <person name="Wang C.M."/>
            <person name="Sakai Y."/>
            <person name="Abe K."/>
            <person name="Yokota A."/>
            <person name="Donadio S."/>
            <person name="Cavaletti L."/>
            <person name="Monciardini P."/>
        </authorList>
    </citation>
    <scope>NUCLEOTIDE SEQUENCE [LARGE SCALE GENOMIC DNA]</scope>
    <source>
        <strain evidence="2 3">SOSP1-30</strain>
    </source>
</reference>
<keyword evidence="1" id="KW-0472">Membrane</keyword>
<name>A0ABQ3UGB8_9CHLR</name>
<proteinExistence type="predicted"/>
<evidence type="ECO:0000313" key="3">
    <source>
        <dbReference type="Proteomes" id="UP000654345"/>
    </source>
</evidence>
<gene>
    <name evidence="2" type="ORF">KSB_02320</name>
</gene>
<keyword evidence="1" id="KW-1133">Transmembrane helix</keyword>
<accession>A0ABQ3UGB8</accession>
<keyword evidence="3" id="KW-1185">Reference proteome</keyword>
<evidence type="ECO:0000256" key="1">
    <source>
        <dbReference type="SAM" id="Phobius"/>
    </source>
</evidence>
<evidence type="ECO:0000313" key="2">
    <source>
        <dbReference type="EMBL" id="GHO51757.1"/>
    </source>
</evidence>
<comment type="caution">
    <text evidence="2">The sequence shown here is derived from an EMBL/GenBank/DDBJ whole genome shotgun (WGS) entry which is preliminary data.</text>
</comment>
<feature type="transmembrane region" description="Helical" evidence="1">
    <location>
        <begin position="7"/>
        <end position="26"/>
    </location>
</feature>